<accession>A0A1R3KA57</accession>
<evidence type="ECO:0000313" key="1">
    <source>
        <dbReference type="EMBL" id="OMP03985.1"/>
    </source>
</evidence>
<protein>
    <submittedName>
        <fullName evidence="1">Uncharacterized protein</fullName>
    </submittedName>
</protein>
<dbReference type="AlphaFoldDB" id="A0A1R3KA57"/>
<reference evidence="2" key="1">
    <citation type="submission" date="2013-09" db="EMBL/GenBank/DDBJ databases">
        <title>Corchorus olitorius genome sequencing.</title>
        <authorList>
            <person name="Alam M."/>
            <person name="Haque M.S."/>
            <person name="Islam M.S."/>
            <person name="Emdad E.M."/>
            <person name="Islam M.M."/>
            <person name="Ahmed B."/>
            <person name="Halim A."/>
            <person name="Hossen Q.M.M."/>
            <person name="Hossain M.Z."/>
            <person name="Ahmed R."/>
            <person name="Khan M.M."/>
            <person name="Islam R."/>
            <person name="Rashid M.M."/>
            <person name="Khan S.A."/>
            <person name="Rahman M.S."/>
            <person name="Alam M."/>
            <person name="Yahiya A.S."/>
            <person name="Khan M.S."/>
            <person name="Azam M.S."/>
            <person name="Haque T."/>
            <person name="Lashkar M.Z.H."/>
            <person name="Akhand A.I."/>
            <person name="Morshed G."/>
            <person name="Roy S."/>
            <person name="Uddin K.S."/>
            <person name="Rabeya T."/>
            <person name="Hossain A.S."/>
            <person name="Chowdhury A."/>
            <person name="Snigdha A.R."/>
            <person name="Mortoza M.S."/>
            <person name="Matin S.A."/>
            <person name="Hoque S.M.E."/>
            <person name="Islam M.K."/>
            <person name="Roy D.K."/>
            <person name="Haider R."/>
            <person name="Moosa M.M."/>
            <person name="Elias S.M."/>
            <person name="Hasan A.M."/>
            <person name="Jahan S."/>
            <person name="Shafiuddin M."/>
            <person name="Mahmood N."/>
            <person name="Shommy N.S."/>
        </authorList>
    </citation>
    <scope>NUCLEOTIDE SEQUENCE [LARGE SCALE GENOMIC DNA]</scope>
    <source>
        <strain evidence="2">cv. O-4</strain>
    </source>
</reference>
<comment type="caution">
    <text evidence="1">The sequence shown here is derived from an EMBL/GenBank/DDBJ whole genome shotgun (WGS) entry which is preliminary data.</text>
</comment>
<dbReference type="Proteomes" id="UP000187203">
    <property type="component" value="Unassembled WGS sequence"/>
</dbReference>
<proteinExistence type="predicted"/>
<keyword evidence="2" id="KW-1185">Reference proteome</keyword>
<name>A0A1R3KA57_9ROSI</name>
<gene>
    <name evidence="1" type="ORF">COLO4_10048</name>
</gene>
<dbReference type="EMBL" id="AWUE01014350">
    <property type="protein sequence ID" value="OMP03985.1"/>
    <property type="molecule type" value="Genomic_DNA"/>
</dbReference>
<organism evidence="1 2">
    <name type="scientific">Corchorus olitorius</name>
    <dbReference type="NCBI Taxonomy" id="93759"/>
    <lineage>
        <taxon>Eukaryota</taxon>
        <taxon>Viridiplantae</taxon>
        <taxon>Streptophyta</taxon>
        <taxon>Embryophyta</taxon>
        <taxon>Tracheophyta</taxon>
        <taxon>Spermatophyta</taxon>
        <taxon>Magnoliopsida</taxon>
        <taxon>eudicotyledons</taxon>
        <taxon>Gunneridae</taxon>
        <taxon>Pentapetalae</taxon>
        <taxon>rosids</taxon>
        <taxon>malvids</taxon>
        <taxon>Malvales</taxon>
        <taxon>Malvaceae</taxon>
        <taxon>Grewioideae</taxon>
        <taxon>Apeibeae</taxon>
        <taxon>Corchorus</taxon>
    </lineage>
</organism>
<evidence type="ECO:0000313" key="2">
    <source>
        <dbReference type="Proteomes" id="UP000187203"/>
    </source>
</evidence>
<sequence length="44" mass="5148">MSDLRYTSDGFETFQWFLFGQDFAGLGKRSVRRCEISPEAWVGR</sequence>